<sequence>LFGGTFSLPHNFERTAPIYKPGDKVLKKQELVAQSQADSRQQKQAFFSNPQTELLCAMLELTNPNAVLLGQASYNLSEMANMLVERGELDEDDDNDGCGVEPSPAKLARVDSNPEEINLDDLDVDDEEENANNGGIVEGYEPGVVPVNDVDYNPQYLAGCELPSASEYYPEGATVSAIEVQYSPNPIYTSEVSLTEGNEYNPEPLVKNPEVIDIDNLIDDDDDEASADNGPQEEYEPGGVKLEVSYNPQPFIEEDEQPTKQEDAGQDEGLTV</sequence>
<dbReference type="WBParaSite" id="HNAJ_0000380501-mRNA-1">
    <property type="protein sequence ID" value="HNAJ_0000380501-mRNA-1"/>
    <property type="gene ID" value="HNAJ_0000380501"/>
</dbReference>
<reference evidence="2" key="1">
    <citation type="submission" date="2017-02" db="UniProtKB">
        <authorList>
            <consortium name="WormBaseParasite"/>
        </authorList>
    </citation>
    <scope>IDENTIFICATION</scope>
</reference>
<evidence type="ECO:0000256" key="1">
    <source>
        <dbReference type="SAM" id="MobiDB-lite"/>
    </source>
</evidence>
<organism evidence="2">
    <name type="scientific">Rodentolepis nana</name>
    <name type="common">Dwarf tapeworm</name>
    <name type="synonym">Hymenolepis nana</name>
    <dbReference type="NCBI Taxonomy" id="102285"/>
    <lineage>
        <taxon>Eukaryota</taxon>
        <taxon>Metazoa</taxon>
        <taxon>Spiralia</taxon>
        <taxon>Lophotrochozoa</taxon>
        <taxon>Platyhelminthes</taxon>
        <taxon>Cestoda</taxon>
        <taxon>Eucestoda</taxon>
        <taxon>Cyclophyllidea</taxon>
        <taxon>Hymenolepididae</taxon>
        <taxon>Rodentolepis</taxon>
    </lineage>
</organism>
<dbReference type="STRING" id="102285.A0A0R3T9R6"/>
<proteinExistence type="predicted"/>
<name>A0A0R3T9R6_RODNA</name>
<protein>
    <submittedName>
        <fullName evidence="2">DBR1 domain-containing protein</fullName>
    </submittedName>
</protein>
<accession>A0A0R3T9R6</accession>
<feature type="region of interest" description="Disordered" evidence="1">
    <location>
        <begin position="219"/>
        <end position="272"/>
    </location>
</feature>
<feature type="compositionally biased region" description="Acidic residues" evidence="1">
    <location>
        <begin position="219"/>
        <end position="236"/>
    </location>
</feature>
<dbReference type="AlphaFoldDB" id="A0A0R3T9R6"/>
<evidence type="ECO:0000313" key="2">
    <source>
        <dbReference type="WBParaSite" id="HNAJ_0000380501-mRNA-1"/>
    </source>
</evidence>